<evidence type="ECO:0000313" key="2">
    <source>
        <dbReference type="Proteomes" id="UP000823634"/>
    </source>
</evidence>
<organism evidence="1 2">
    <name type="scientific">Candidatus Alloenteromonas pullistercoris</name>
    <dbReference type="NCBI Taxonomy" id="2840785"/>
    <lineage>
        <taxon>Bacteria</taxon>
        <taxon>Bacillati</taxon>
        <taxon>Bacillota</taxon>
        <taxon>Bacillota incertae sedis</taxon>
        <taxon>Candidatus Alloenteromonas</taxon>
    </lineage>
</organism>
<sequence>MTKTSKIKLVVTSALVLGAVATIGGTYAALTLSGGNKTQDVNDGINISDVVIQNNVVNLAASVKEGVLDVDGYEDLTDNNIGQVDGDAKNDRTFSLGLSVTGNPESWASVTVTVKISDETYLTLSNKTITVAKESLDPAWAQEGEGEGVDTVKTCTLPITLEWASKYQGGFLKWVNTTYPDGNGAWDAMEAFQTAINSTTITCTVTVQLASGAGA</sequence>
<protein>
    <submittedName>
        <fullName evidence="1">Uncharacterized protein</fullName>
    </submittedName>
</protein>
<proteinExistence type="predicted"/>
<gene>
    <name evidence="1" type="ORF">IAC61_00655</name>
</gene>
<name>A0A9D9DDN8_9FIRM</name>
<comment type="caution">
    <text evidence="1">The sequence shown here is derived from an EMBL/GenBank/DDBJ whole genome shotgun (WGS) entry which is preliminary data.</text>
</comment>
<dbReference type="Proteomes" id="UP000823634">
    <property type="component" value="Unassembled WGS sequence"/>
</dbReference>
<reference evidence="1" key="2">
    <citation type="journal article" date="2021" name="PeerJ">
        <title>Extensive microbial diversity within the chicken gut microbiome revealed by metagenomics and culture.</title>
        <authorList>
            <person name="Gilroy R."/>
            <person name="Ravi A."/>
            <person name="Getino M."/>
            <person name="Pursley I."/>
            <person name="Horton D.L."/>
            <person name="Alikhan N.F."/>
            <person name="Baker D."/>
            <person name="Gharbi K."/>
            <person name="Hall N."/>
            <person name="Watson M."/>
            <person name="Adriaenssens E.M."/>
            <person name="Foster-Nyarko E."/>
            <person name="Jarju S."/>
            <person name="Secka A."/>
            <person name="Antonio M."/>
            <person name="Oren A."/>
            <person name="Chaudhuri R.R."/>
            <person name="La Ragione R."/>
            <person name="Hildebrand F."/>
            <person name="Pallen M.J."/>
        </authorList>
    </citation>
    <scope>NUCLEOTIDE SEQUENCE</scope>
    <source>
        <strain evidence="1">17113</strain>
    </source>
</reference>
<reference evidence="1" key="1">
    <citation type="submission" date="2020-10" db="EMBL/GenBank/DDBJ databases">
        <authorList>
            <person name="Gilroy R."/>
        </authorList>
    </citation>
    <scope>NUCLEOTIDE SEQUENCE</scope>
    <source>
        <strain evidence="1">17113</strain>
    </source>
</reference>
<accession>A0A9D9DDN8</accession>
<evidence type="ECO:0000313" key="1">
    <source>
        <dbReference type="EMBL" id="MBO8425814.1"/>
    </source>
</evidence>
<dbReference type="AlphaFoldDB" id="A0A9D9DDN8"/>
<dbReference type="EMBL" id="JADINA010000007">
    <property type="protein sequence ID" value="MBO8425814.1"/>
    <property type="molecule type" value="Genomic_DNA"/>
</dbReference>